<dbReference type="PANTHER" id="PTHR23517:SF2">
    <property type="entry name" value="MULTIDRUG RESISTANCE PROTEIN MDTH"/>
    <property type="match status" value="1"/>
</dbReference>
<feature type="transmembrane region" description="Helical" evidence="7">
    <location>
        <begin position="220"/>
        <end position="238"/>
    </location>
</feature>
<proteinExistence type="predicted"/>
<dbReference type="AlphaFoldDB" id="A0A8J2FPF0"/>
<dbReference type="Proteomes" id="UP000663859">
    <property type="component" value="Unassembled WGS sequence"/>
</dbReference>
<evidence type="ECO:0000256" key="4">
    <source>
        <dbReference type="ARBA" id="ARBA00022692"/>
    </source>
</evidence>
<keyword evidence="2" id="KW-0813">Transport</keyword>
<reference evidence="9" key="1">
    <citation type="submission" date="2021-02" db="EMBL/GenBank/DDBJ databases">
        <authorList>
            <person name="Cremers G."/>
            <person name="Picone N."/>
        </authorList>
    </citation>
    <scope>NUCLEOTIDE SEQUENCE</scope>
    <source>
        <strain evidence="9">PQ17</strain>
    </source>
</reference>
<keyword evidence="5 7" id="KW-1133">Transmembrane helix</keyword>
<gene>
    <name evidence="9" type="ORF">MPNT_50037</name>
</gene>
<feature type="transmembrane region" description="Helical" evidence="7">
    <location>
        <begin position="285"/>
        <end position="304"/>
    </location>
</feature>
<dbReference type="GO" id="GO:0005886">
    <property type="term" value="C:plasma membrane"/>
    <property type="evidence" value="ECO:0007669"/>
    <property type="project" value="UniProtKB-SubCell"/>
</dbReference>
<dbReference type="EMBL" id="CAJNOB010000045">
    <property type="protein sequence ID" value="CAF0702325.1"/>
    <property type="molecule type" value="Genomic_DNA"/>
</dbReference>
<comment type="subcellular location">
    <subcellularLocation>
        <location evidence="1">Cell membrane</location>
        <topology evidence="1">Multi-pass membrane protein</topology>
    </subcellularLocation>
</comment>
<dbReference type="PANTHER" id="PTHR23517">
    <property type="entry name" value="RESISTANCE PROTEIN MDTM, PUTATIVE-RELATED-RELATED"/>
    <property type="match status" value="1"/>
</dbReference>
<feature type="transmembrane region" description="Helical" evidence="7">
    <location>
        <begin position="346"/>
        <end position="368"/>
    </location>
</feature>
<evidence type="ECO:0000256" key="5">
    <source>
        <dbReference type="ARBA" id="ARBA00022989"/>
    </source>
</evidence>
<dbReference type="InterPro" id="IPR036259">
    <property type="entry name" value="MFS_trans_sf"/>
</dbReference>
<sequence>MGFQLDRRIRYLSLSMAAYRLSQGVSFPFLSLHLHNEVGLSLGEVGLGIGLLAGGTIFSSLASGWMVDRMGRKPVIIASVLGLAVASSGYASTSDFLSYLGFCLIGGLLGSGAYETSRNAMVADWTPVDQRGRAYGLLRIGGNVGWSLGPLLAAWLLGKGWVTYRDLFFLGAAIHGAHALWLALVLEESFPRELQADQESRVAGKLAFETFVRSPSLKQLTYLFTYSVLLYVVFTQNWQAVPVYARNFLGMQDRAIGILLSTNGTMVILLQGPMAAWVDRQQKARVLAIAAVLFAVSGAILLGWHAGWALFVSFTLFFTLGEMLLEVGGPALAAELAPPEIRGRVLGVYGSAWAISYTVSPLLAGFLLDARRPDLLWLSQVILSAMAFILATKLGRTRPFFACS</sequence>
<evidence type="ECO:0000256" key="3">
    <source>
        <dbReference type="ARBA" id="ARBA00022475"/>
    </source>
</evidence>
<evidence type="ECO:0000313" key="10">
    <source>
        <dbReference type="Proteomes" id="UP000663859"/>
    </source>
</evidence>
<feature type="domain" description="Major facilitator superfamily (MFS) profile" evidence="8">
    <location>
        <begin position="8"/>
        <end position="404"/>
    </location>
</feature>
<evidence type="ECO:0000256" key="1">
    <source>
        <dbReference type="ARBA" id="ARBA00004651"/>
    </source>
</evidence>
<dbReference type="SUPFAM" id="SSF103473">
    <property type="entry name" value="MFS general substrate transporter"/>
    <property type="match status" value="1"/>
</dbReference>
<dbReference type="PROSITE" id="PS50850">
    <property type="entry name" value="MFS"/>
    <property type="match status" value="1"/>
</dbReference>
<comment type="caution">
    <text evidence="9">The sequence shown here is derived from an EMBL/GenBank/DDBJ whole genome shotgun (WGS) entry which is preliminary data.</text>
</comment>
<dbReference type="InterPro" id="IPR020846">
    <property type="entry name" value="MFS_dom"/>
</dbReference>
<dbReference type="PROSITE" id="PS00216">
    <property type="entry name" value="SUGAR_TRANSPORT_1"/>
    <property type="match status" value="1"/>
</dbReference>
<organism evidence="9 10">
    <name type="scientific">Candidatus Methylacidithermus pantelleriae</name>
    <dbReference type="NCBI Taxonomy" id="2744239"/>
    <lineage>
        <taxon>Bacteria</taxon>
        <taxon>Pseudomonadati</taxon>
        <taxon>Verrucomicrobiota</taxon>
        <taxon>Methylacidiphilae</taxon>
        <taxon>Methylacidiphilales</taxon>
        <taxon>Methylacidiphilaceae</taxon>
        <taxon>Candidatus Methylacidithermus</taxon>
    </lineage>
</organism>
<evidence type="ECO:0000313" key="9">
    <source>
        <dbReference type="EMBL" id="CAF0702325.1"/>
    </source>
</evidence>
<evidence type="ECO:0000259" key="8">
    <source>
        <dbReference type="PROSITE" id="PS50850"/>
    </source>
</evidence>
<protein>
    <submittedName>
        <fullName evidence="9">Major facilitator superfamily MFS_1</fullName>
    </submittedName>
</protein>
<keyword evidence="3" id="KW-1003">Cell membrane</keyword>
<dbReference type="Gene3D" id="1.20.1250.20">
    <property type="entry name" value="MFS general substrate transporter like domains"/>
    <property type="match status" value="1"/>
</dbReference>
<evidence type="ECO:0000256" key="7">
    <source>
        <dbReference type="SAM" id="Phobius"/>
    </source>
</evidence>
<accession>A0A8J2FPF0</accession>
<dbReference type="Pfam" id="PF07690">
    <property type="entry name" value="MFS_1"/>
    <property type="match status" value="1"/>
</dbReference>
<feature type="transmembrane region" description="Helical" evidence="7">
    <location>
        <begin position="258"/>
        <end position="278"/>
    </location>
</feature>
<feature type="transmembrane region" description="Helical" evidence="7">
    <location>
        <begin position="374"/>
        <end position="391"/>
    </location>
</feature>
<dbReference type="InterPro" id="IPR050171">
    <property type="entry name" value="MFS_Transporters"/>
</dbReference>
<dbReference type="GO" id="GO:0022857">
    <property type="term" value="F:transmembrane transporter activity"/>
    <property type="evidence" value="ECO:0007669"/>
    <property type="project" value="InterPro"/>
</dbReference>
<keyword evidence="6 7" id="KW-0472">Membrane</keyword>
<keyword evidence="4 7" id="KW-0812">Transmembrane</keyword>
<dbReference type="RefSeq" id="WP_174582296.1">
    <property type="nucleotide sequence ID" value="NZ_CAJNOB010000045.1"/>
</dbReference>
<feature type="transmembrane region" description="Helical" evidence="7">
    <location>
        <begin position="167"/>
        <end position="186"/>
    </location>
</feature>
<dbReference type="InterPro" id="IPR005829">
    <property type="entry name" value="Sugar_transporter_CS"/>
</dbReference>
<name>A0A8J2FPF0_9BACT</name>
<evidence type="ECO:0000256" key="2">
    <source>
        <dbReference type="ARBA" id="ARBA00022448"/>
    </source>
</evidence>
<evidence type="ECO:0000256" key="6">
    <source>
        <dbReference type="ARBA" id="ARBA00023136"/>
    </source>
</evidence>
<feature type="transmembrane region" description="Helical" evidence="7">
    <location>
        <begin position="135"/>
        <end position="155"/>
    </location>
</feature>
<feature type="transmembrane region" description="Helical" evidence="7">
    <location>
        <begin position="45"/>
        <end position="67"/>
    </location>
</feature>
<feature type="transmembrane region" description="Helical" evidence="7">
    <location>
        <begin position="74"/>
        <end position="90"/>
    </location>
</feature>
<keyword evidence="10" id="KW-1185">Reference proteome</keyword>
<feature type="transmembrane region" description="Helical" evidence="7">
    <location>
        <begin position="96"/>
        <end position="114"/>
    </location>
</feature>
<dbReference type="InterPro" id="IPR011701">
    <property type="entry name" value="MFS"/>
</dbReference>
<feature type="transmembrane region" description="Helical" evidence="7">
    <location>
        <begin position="12"/>
        <end position="33"/>
    </location>
</feature>